<gene>
    <name evidence="1" type="ORF">COO09_02285</name>
</gene>
<name>A0A2A4FZ93_9SPHN</name>
<organism evidence="1 2">
    <name type="scientific">Rhizorhabdus dicambivorans</name>
    <dbReference type="NCBI Taxonomy" id="1850238"/>
    <lineage>
        <taxon>Bacteria</taxon>
        <taxon>Pseudomonadati</taxon>
        <taxon>Pseudomonadota</taxon>
        <taxon>Alphaproteobacteria</taxon>
        <taxon>Sphingomonadales</taxon>
        <taxon>Sphingomonadaceae</taxon>
        <taxon>Rhizorhabdus</taxon>
    </lineage>
</organism>
<dbReference type="NCBIfam" id="NF033157">
    <property type="entry name" value="SWFGD_domain"/>
    <property type="match status" value="1"/>
</dbReference>
<evidence type="ECO:0000313" key="1">
    <source>
        <dbReference type="EMBL" id="PCE43782.1"/>
    </source>
</evidence>
<dbReference type="RefSeq" id="WP_066965736.1">
    <property type="nucleotide sequence ID" value="NZ_CP023449.1"/>
</dbReference>
<dbReference type="KEGG" id="rdi:CMV14_21860"/>
<protein>
    <submittedName>
        <fullName evidence="1">SWFGD domain-containing protein</fullName>
    </submittedName>
</protein>
<sequence length="284" mass="33655">MGYERSTGRYYRDEADRGWRDRDAYGRDRDYRARERDYGHPRDYRDYDEDRGFFERAGDEVRSWFGDEEAERRRRWDERLRERDEDRRYRDYEGRRYEGAERYTGARAGDLGSGYGSYGPDHGAGRGAGATMNYGLGAARDHDGWGLDPNYRAWRRRQLAELDRDYHDYRRENEERFHNDFGSWRNNRQTQRQALDQVQEHQEVIGSDGAHVGKVDHVRGDRILLARNDKDADGRHHSIPCSWIVEVSDKVRINRTAAQAQAAWKDEERGEGPHYLNRAFSGTY</sequence>
<dbReference type="OrthoDB" id="9803697at2"/>
<dbReference type="EMBL" id="NWUF01000002">
    <property type="protein sequence ID" value="PCE43782.1"/>
    <property type="molecule type" value="Genomic_DNA"/>
</dbReference>
<proteinExistence type="predicted"/>
<dbReference type="AlphaFoldDB" id="A0A2A4FZ93"/>
<dbReference type="Proteomes" id="UP000218934">
    <property type="component" value="Unassembled WGS sequence"/>
</dbReference>
<keyword evidence="2" id="KW-1185">Reference proteome</keyword>
<dbReference type="InterPro" id="IPR018684">
    <property type="entry name" value="DUF2171"/>
</dbReference>
<evidence type="ECO:0000313" key="2">
    <source>
        <dbReference type="Proteomes" id="UP000218934"/>
    </source>
</evidence>
<dbReference type="InterPro" id="IPR047800">
    <property type="entry name" value="SWFGD_dom"/>
</dbReference>
<comment type="caution">
    <text evidence="1">The sequence shown here is derived from an EMBL/GenBank/DDBJ whole genome shotgun (WGS) entry which is preliminary data.</text>
</comment>
<reference evidence="1 2" key="1">
    <citation type="submission" date="2017-09" db="EMBL/GenBank/DDBJ databases">
        <title>The Catabolism of 3,6-Dichlorosalicylic acid is Initiated by the Cytochrome P450 Monooxygenase DsmABC in Rhizorhabdus dicambivorans Ndbn-20.</title>
        <authorList>
            <person name="Na L."/>
        </authorList>
    </citation>
    <scope>NUCLEOTIDE SEQUENCE [LARGE SCALE GENOMIC DNA]</scope>
    <source>
        <strain evidence="1 2">Ndbn-20m</strain>
    </source>
</reference>
<dbReference type="Pfam" id="PF09939">
    <property type="entry name" value="DUF2171"/>
    <property type="match status" value="1"/>
</dbReference>
<accession>A0A2A4FZ93</accession>